<dbReference type="GO" id="GO:0031932">
    <property type="term" value="C:TORC2 complex"/>
    <property type="evidence" value="ECO:0007669"/>
    <property type="project" value="InterPro"/>
</dbReference>
<evidence type="ECO:0000259" key="1">
    <source>
        <dbReference type="SMART" id="SM01308"/>
    </source>
</evidence>
<dbReference type="Pfam" id="PF14664">
    <property type="entry name" value="RICTOR_N"/>
    <property type="match status" value="1"/>
</dbReference>
<dbReference type="SMART" id="SM01308">
    <property type="entry name" value="RICTOR_N"/>
    <property type="match status" value="1"/>
</dbReference>
<evidence type="ECO:0000313" key="2">
    <source>
        <dbReference type="Proteomes" id="UP000050640"/>
    </source>
</evidence>
<feature type="domain" description="Rapamycin-insensitive companion of mTOR N-terminal" evidence="1">
    <location>
        <begin position="56"/>
        <end position="468"/>
    </location>
</feature>
<dbReference type="InterPro" id="IPR028267">
    <property type="entry name" value="Pianissimo_N"/>
</dbReference>
<dbReference type="WBParaSite" id="EEL_0000208601-mRNA-1">
    <property type="protein sequence ID" value="EEL_0000208601-mRNA-1"/>
    <property type="gene ID" value="EEL_0000208601"/>
</dbReference>
<dbReference type="STRING" id="1147741.A0A0R3RKS7"/>
<protein>
    <submittedName>
        <fullName evidence="3">RICTOR_N domain-containing protein</fullName>
    </submittedName>
</protein>
<dbReference type="InterPro" id="IPR028268">
    <property type="entry name" value="Pianissimo_fam"/>
</dbReference>
<dbReference type="PANTHER" id="PTHR13298">
    <property type="entry name" value="CYTOSOLIC REGULATOR PIANISSIMO"/>
    <property type="match status" value="1"/>
</dbReference>
<evidence type="ECO:0000313" key="3">
    <source>
        <dbReference type="WBParaSite" id="EEL_0000208601-mRNA-1"/>
    </source>
</evidence>
<dbReference type="AlphaFoldDB" id="A0A0R3RKS7"/>
<dbReference type="GO" id="GO:0038203">
    <property type="term" value="P:TORC2 signaling"/>
    <property type="evidence" value="ECO:0007669"/>
    <property type="project" value="TreeGrafter"/>
</dbReference>
<keyword evidence="2" id="KW-1185">Reference proteome</keyword>
<sequence length="653" mass="75353">MNLRGIEVNSRKGCLHEMKKLSQQIATSAEISVYLERALIISINCAVCLQISKSFLIKMDSTTLFAKDMVARYVLSEASSVRAITYRTLRKASQLPDDLSVLLNIHMDNFVIRSLEIDTDNYEERTEALKLCLMMLSYMNVKAKSSDNELKKKDYSEAIFPENVYRTLISIASCFYKERLDKTKVEEKKDKLAFSCLAIIVEQAAVAPDFVLNSIDTGWIVEFLTYAAFNDLLSTCTCRILCAWLDSPQLRMQAKLRLVLDRIFASVVEFELFERKEPIELEQHWLLNDSFHLANFSQIFLNLLRTWAGLFACSAAVDQKTLITSALGFLNYIGLSRPMHANSRKIRDLIIECCCEILELPYAKMKFTDWLHTTHYYLTMHHPDAYKCSLRNEFILSEHEMFLKIDQRHIHVNDLLVSFRSVVVYLLINANLIQALSRIILQDPDDPVALRGTLLMHDLLLAGSTCLPMKWRLRVLSLQTLVHSACEMASESLTSQKYSFDDNDYGAGRIVSTYTDQRNVTVLLNRLEILNKIALAQKTQPPPITNLQLFVQSSPTAARLRKSKLSNMNFYNEDGSTDNAEEVLERLLFKTVKSDGRLCWPIVDKLFQLLQIYYSDKDILIKYSRKCYSIFKMVYILHIFQLLFVRTITNYYY</sequence>
<accession>A0A0R3RKS7</accession>
<organism evidence="2 3">
    <name type="scientific">Elaeophora elaphi</name>
    <dbReference type="NCBI Taxonomy" id="1147741"/>
    <lineage>
        <taxon>Eukaryota</taxon>
        <taxon>Metazoa</taxon>
        <taxon>Ecdysozoa</taxon>
        <taxon>Nematoda</taxon>
        <taxon>Chromadorea</taxon>
        <taxon>Rhabditida</taxon>
        <taxon>Spirurina</taxon>
        <taxon>Spiruromorpha</taxon>
        <taxon>Filarioidea</taxon>
        <taxon>Onchocercidae</taxon>
        <taxon>Elaeophora</taxon>
    </lineage>
</organism>
<dbReference type="Proteomes" id="UP000050640">
    <property type="component" value="Unplaced"/>
</dbReference>
<name>A0A0R3RKS7_9BILA</name>
<proteinExistence type="predicted"/>
<dbReference type="GO" id="GO:0051897">
    <property type="term" value="P:positive regulation of phosphatidylinositol 3-kinase/protein kinase B signal transduction"/>
    <property type="evidence" value="ECO:0007669"/>
    <property type="project" value="TreeGrafter"/>
</dbReference>
<dbReference type="GO" id="GO:0043539">
    <property type="term" value="F:protein serine/threonine kinase activator activity"/>
    <property type="evidence" value="ECO:0007669"/>
    <property type="project" value="TreeGrafter"/>
</dbReference>
<dbReference type="PANTHER" id="PTHR13298:SF11">
    <property type="entry name" value="RAPAMYCIN-INSENSITIVE COMPANION OF MTOR"/>
    <property type="match status" value="1"/>
</dbReference>
<reference evidence="3" key="1">
    <citation type="submission" date="2017-02" db="UniProtKB">
        <authorList>
            <consortium name="WormBaseParasite"/>
        </authorList>
    </citation>
    <scope>IDENTIFICATION</scope>
</reference>